<keyword evidence="4" id="KW-1185">Reference proteome</keyword>
<dbReference type="RefSeq" id="XP_064679096.1">
    <property type="nucleotide sequence ID" value="XM_064822496.1"/>
</dbReference>
<evidence type="ECO:0000313" key="3">
    <source>
        <dbReference type="EMBL" id="KAK4512430.1"/>
    </source>
</evidence>
<sequence length="386" mass="44321">MTPDQDPTQKTLSIIQSDFERRYACPDCDKELSCGSSLKRHLLLKHKKEMTLKFGRTFKGGRSFSNQRYYMKKRKLKNVEKTDKQFKRSMLNQRAYQKKVFKAEAETLKQAVIEKTKLIIQQYNNTEDVRKHLDVAATALKAQYQDNMYTEMQTTLGLPNTFEISYSIAFYFLLAIANRLPHFINLEYNRKEVALGLCWHNIDQDGATDCFKYNDKITNAIFEQMDFYFLGKGKAIKEQKLKYMACIASFLNAVFTACGNKHIPIKKDMKNPCYLLRSLFKEPLIPLPPSATSKRDALQGDTSDTDNLDLELSNSMSVSSVESNNPVFIIPPPPMMTMQGSELVKKTITSPSNVTDAMGSYKTTFRFPKNLRDSPWPSSNENLNDE</sequence>
<dbReference type="PROSITE" id="PS00028">
    <property type="entry name" value="ZINC_FINGER_C2H2_1"/>
    <property type="match status" value="1"/>
</dbReference>
<keyword evidence="1" id="KW-0863">Zinc-finger</keyword>
<evidence type="ECO:0000259" key="2">
    <source>
        <dbReference type="PROSITE" id="PS50157"/>
    </source>
</evidence>
<keyword evidence="1" id="KW-0862">Zinc</keyword>
<proteinExistence type="predicted"/>
<dbReference type="GO" id="GO:0008270">
    <property type="term" value="F:zinc ion binding"/>
    <property type="evidence" value="ECO:0007669"/>
    <property type="project" value="UniProtKB-KW"/>
</dbReference>
<keyword evidence="1" id="KW-0479">Metal-binding</keyword>
<comment type="caution">
    <text evidence="3">The sequence shown here is derived from an EMBL/GenBank/DDBJ whole genome shotgun (WGS) entry which is preliminary data.</text>
</comment>
<name>A0AAN7DDG3_9FUNG</name>
<protein>
    <recommendedName>
        <fullName evidence="2">C2H2-type domain-containing protein</fullName>
    </recommendedName>
</protein>
<reference evidence="3 4" key="1">
    <citation type="submission" date="2022-11" db="EMBL/GenBank/DDBJ databases">
        <title>Mucor velutinosus strain NIH1002 WGS.</title>
        <authorList>
            <person name="Subramanian P."/>
            <person name="Mullikin J.C."/>
            <person name="Segre J.A."/>
            <person name="Zelazny A.M."/>
        </authorList>
    </citation>
    <scope>NUCLEOTIDE SEQUENCE [LARGE SCALE GENOMIC DNA]</scope>
    <source>
        <strain evidence="3 4">NIH1002</strain>
    </source>
</reference>
<dbReference type="EMBL" id="JASEJX010000021">
    <property type="protein sequence ID" value="KAK4512430.1"/>
    <property type="molecule type" value="Genomic_DNA"/>
</dbReference>
<dbReference type="InterPro" id="IPR013087">
    <property type="entry name" value="Znf_C2H2_type"/>
</dbReference>
<gene>
    <name evidence="3" type="ORF">ATC70_003130</name>
</gene>
<dbReference type="Proteomes" id="UP001304243">
    <property type="component" value="Unassembled WGS sequence"/>
</dbReference>
<dbReference type="AlphaFoldDB" id="A0AAN7DDG3"/>
<organism evidence="3 4">
    <name type="scientific">Mucor velutinosus</name>
    <dbReference type="NCBI Taxonomy" id="708070"/>
    <lineage>
        <taxon>Eukaryota</taxon>
        <taxon>Fungi</taxon>
        <taxon>Fungi incertae sedis</taxon>
        <taxon>Mucoromycota</taxon>
        <taxon>Mucoromycotina</taxon>
        <taxon>Mucoromycetes</taxon>
        <taxon>Mucorales</taxon>
        <taxon>Mucorineae</taxon>
        <taxon>Mucoraceae</taxon>
        <taxon>Mucor</taxon>
    </lineage>
</organism>
<dbReference type="PROSITE" id="PS50157">
    <property type="entry name" value="ZINC_FINGER_C2H2_2"/>
    <property type="match status" value="1"/>
</dbReference>
<dbReference type="GeneID" id="89946832"/>
<evidence type="ECO:0000313" key="4">
    <source>
        <dbReference type="Proteomes" id="UP001304243"/>
    </source>
</evidence>
<feature type="domain" description="C2H2-type" evidence="2">
    <location>
        <begin position="23"/>
        <end position="51"/>
    </location>
</feature>
<evidence type="ECO:0000256" key="1">
    <source>
        <dbReference type="PROSITE-ProRule" id="PRU00042"/>
    </source>
</evidence>
<accession>A0AAN7DDG3</accession>